<evidence type="ECO:0000256" key="1">
    <source>
        <dbReference type="ARBA" id="ARBA00009437"/>
    </source>
</evidence>
<evidence type="ECO:0000256" key="3">
    <source>
        <dbReference type="ARBA" id="ARBA00023125"/>
    </source>
</evidence>
<dbReference type="PROSITE" id="PS50931">
    <property type="entry name" value="HTH_LYSR"/>
    <property type="match status" value="1"/>
</dbReference>
<dbReference type="InterPro" id="IPR036390">
    <property type="entry name" value="WH_DNA-bd_sf"/>
</dbReference>
<comment type="similarity">
    <text evidence="1">Belongs to the LysR transcriptional regulatory family.</text>
</comment>
<evidence type="ECO:0000313" key="7">
    <source>
        <dbReference type="Proteomes" id="UP000247892"/>
    </source>
</evidence>
<name>A0A318LRG8_9PSEU</name>
<dbReference type="PRINTS" id="PR00039">
    <property type="entry name" value="HTHLYSR"/>
</dbReference>
<evidence type="ECO:0000256" key="4">
    <source>
        <dbReference type="ARBA" id="ARBA00023163"/>
    </source>
</evidence>
<dbReference type="GO" id="GO:0003700">
    <property type="term" value="F:DNA-binding transcription factor activity"/>
    <property type="evidence" value="ECO:0007669"/>
    <property type="project" value="InterPro"/>
</dbReference>
<accession>A0A318LRG8</accession>
<dbReference type="Gene3D" id="3.40.190.290">
    <property type="match status" value="1"/>
</dbReference>
<dbReference type="CDD" id="cd05466">
    <property type="entry name" value="PBP2_LTTR_substrate"/>
    <property type="match status" value="1"/>
</dbReference>
<dbReference type="SUPFAM" id="SSF53850">
    <property type="entry name" value="Periplasmic binding protein-like II"/>
    <property type="match status" value="1"/>
</dbReference>
<dbReference type="InterPro" id="IPR036388">
    <property type="entry name" value="WH-like_DNA-bd_sf"/>
</dbReference>
<evidence type="ECO:0000256" key="2">
    <source>
        <dbReference type="ARBA" id="ARBA00023015"/>
    </source>
</evidence>
<dbReference type="Pfam" id="PF00126">
    <property type="entry name" value="HTH_1"/>
    <property type="match status" value="1"/>
</dbReference>
<organism evidence="6 7">
    <name type="scientific">Prauserella flavalba</name>
    <dbReference type="NCBI Taxonomy" id="1477506"/>
    <lineage>
        <taxon>Bacteria</taxon>
        <taxon>Bacillati</taxon>
        <taxon>Actinomycetota</taxon>
        <taxon>Actinomycetes</taxon>
        <taxon>Pseudonocardiales</taxon>
        <taxon>Pseudonocardiaceae</taxon>
        <taxon>Prauserella</taxon>
    </lineage>
</organism>
<dbReference type="FunFam" id="1.10.10.10:FF:000001">
    <property type="entry name" value="LysR family transcriptional regulator"/>
    <property type="match status" value="1"/>
</dbReference>
<dbReference type="SUPFAM" id="SSF46785">
    <property type="entry name" value="Winged helix' DNA-binding domain"/>
    <property type="match status" value="1"/>
</dbReference>
<protein>
    <submittedName>
        <fullName evidence="6">LysR family transcriptional regulator</fullName>
    </submittedName>
</protein>
<keyword evidence="3" id="KW-0238">DNA-binding</keyword>
<dbReference type="Gene3D" id="1.10.10.10">
    <property type="entry name" value="Winged helix-like DNA-binding domain superfamily/Winged helix DNA-binding domain"/>
    <property type="match status" value="1"/>
</dbReference>
<gene>
    <name evidence="6" type="ORF">BA062_12240</name>
</gene>
<dbReference type="PANTHER" id="PTHR30346:SF29">
    <property type="entry name" value="LYSR SUBSTRATE-BINDING"/>
    <property type="match status" value="1"/>
</dbReference>
<dbReference type="PANTHER" id="PTHR30346">
    <property type="entry name" value="TRANSCRIPTIONAL DUAL REGULATOR HCAR-RELATED"/>
    <property type="match status" value="1"/>
</dbReference>
<feature type="domain" description="HTH lysR-type" evidence="5">
    <location>
        <begin position="1"/>
        <end position="58"/>
    </location>
</feature>
<keyword evidence="7" id="KW-1185">Reference proteome</keyword>
<dbReference type="EMBL" id="MASU01000005">
    <property type="protein sequence ID" value="PXY36200.1"/>
    <property type="molecule type" value="Genomic_DNA"/>
</dbReference>
<evidence type="ECO:0000259" key="5">
    <source>
        <dbReference type="PROSITE" id="PS50931"/>
    </source>
</evidence>
<dbReference type="GO" id="GO:0032993">
    <property type="term" value="C:protein-DNA complex"/>
    <property type="evidence" value="ECO:0007669"/>
    <property type="project" value="TreeGrafter"/>
</dbReference>
<keyword evidence="4" id="KW-0804">Transcription</keyword>
<evidence type="ECO:0000313" key="6">
    <source>
        <dbReference type="EMBL" id="PXY36200.1"/>
    </source>
</evidence>
<dbReference type="AlphaFoldDB" id="A0A318LRG8"/>
<dbReference type="RefSeq" id="WP_110336200.1">
    <property type="nucleotide sequence ID" value="NZ_JBHVKT010000012.1"/>
</dbReference>
<dbReference type="GO" id="GO:0003677">
    <property type="term" value="F:DNA binding"/>
    <property type="evidence" value="ECO:0007669"/>
    <property type="project" value="UniProtKB-KW"/>
</dbReference>
<dbReference type="Proteomes" id="UP000247892">
    <property type="component" value="Unassembled WGS sequence"/>
</dbReference>
<comment type="caution">
    <text evidence="6">The sequence shown here is derived from an EMBL/GenBank/DDBJ whole genome shotgun (WGS) entry which is preliminary data.</text>
</comment>
<keyword evidence="2" id="KW-0805">Transcription regulation</keyword>
<dbReference type="InterPro" id="IPR005119">
    <property type="entry name" value="LysR_subst-bd"/>
</dbReference>
<dbReference type="Pfam" id="PF03466">
    <property type="entry name" value="LysR_substrate"/>
    <property type="match status" value="1"/>
</dbReference>
<sequence>MDARQLRYFLAVVDHGTVHRAAAELFVAQPSISQALRALERDLGTLLFHRAGRKLVLSPAGEALIDPARQVMRWLDLARASVDAAEGLEAGQLVVAAMPSQSVDPLTTLIAGFSARHPRVRISVRTAATPADVTASLRTGDAELGLVAARERAGHGDLVSHPLETQRFIVVAPPDDALPAHTPLRFADLAGRRLVVGQPGTGMRRVADAVVAAAPGSYAAVETEHRAAILPLVLAGVGVAVLSESWRQLAATAGALVRDLDCDEALHVALVHRSGPVSPAAAAFLAVANALR</sequence>
<dbReference type="InterPro" id="IPR000847">
    <property type="entry name" value="LysR_HTH_N"/>
</dbReference>
<dbReference type="OrthoDB" id="3181812at2"/>
<reference evidence="6 7" key="1">
    <citation type="submission" date="2016-07" db="EMBL/GenBank/DDBJ databases">
        <title>Draft genome sequence of Prauserella sp. YIM 121212, isolated from alkaline soil.</title>
        <authorList>
            <person name="Ruckert C."/>
            <person name="Albersmeier A."/>
            <person name="Jiang C.-L."/>
            <person name="Jiang Y."/>
            <person name="Kalinowski J."/>
            <person name="Schneider O."/>
            <person name="Winkler A."/>
            <person name="Zotchev S.B."/>
        </authorList>
    </citation>
    <scope>NUCLEOTIDE SEQUENCE [LARGE SCALE GENOMIC DNA]</scope>
    <source>
        <strain evidence="6 7">YIM 121212</strain>
    </source>
</reference>
<proteinExistence type="inferred from homology"/>